<feature type="region of interest" description="Disordered" evidence="1">
    <location>
        <begin position="14"/>
        <end position="45"/>
    </location>
</feature>
<dbReference type="Gene3D" id="3.40.50.1460">
    <property type="match status" value="1"/>
</dbReference>
<evidence type="ECO:0000313" key="4">
    <source>
        <dbReference type="Proteomes" id="UP000660729"/>
    </source>
</evidence>
<dbReference type="Proteomes" id="UP000660729">
    <property type="component" value="Unassembled WGS sequence"/>
</dbReference>
<sequence>MAQEQMEADIHAHVLFTKPESKHATEFTKPTDPDESLGSELSETESRNPCMQALWEETTCKELEVPYKYQNVAALIIHWAKHLDEGLECKEESEELHQLFQAHFKFKSKILELHNEKPPQRQLRHALDALALEHDGTCRSNLLIVYYSGHGMTIPGQGLYITGEERHDPEKPWRKSKFPPHASWNDAEEVLKESSADILTIIDSCSAGSIWKDGGQEDRSWEVLAASSSERPTAIPGPESFTRALIDCLKARITAQPDELFTVCQLHHDMVKSRKNTGSVYQPRHGINNRYIKLARLDSKIADAAPSRCAEEAASLTLRFSFRDKTALSNDEVRKLAEKMAQGASSAELGINKIDWVEFKRKDPSPVAHFQRLCRGVIIAQRLWRQEKPQSCRKRRQDEDADQQERPQSPKRPRVDSRFTSTQLQVDAFGHISPSPSNKSGRETPDLTL</sequence>
<feature type="domain" description="Peptidase C14 caspase" evidence="2">
    <location>
        <begin position="74"/>
        <end position="230"/>
    </location>
</feature>
<dbReference type="InterPro" id="IPR011600">
    <property type="entry name" value="Pept_C14_caspase"/>
</dbReference>
<dbReference type="OrthoDB" id="3644990at2759"/>
<proteinExistence type="predicted"/>
<evidence type="ECO:0000313" key="3">
    <source>
        <dbReference type="EMBL" id="KAF7185094.1"/>
    </source>
</evidence>
<evidence type="ECO:0000259" key="2">
    <source>
        <dbReference type="Pfam" id="PF00656"/>
    </source>
</evidence>
<protein>
    <recommendedName>
        <fullName evidence="2">Peptidase C14 caspase domain-containing protein</fullName>
    </recommendedName>
</protein>
<feature type="compositionally biased region" description="Basic and acidic residues" evidence="1">
    <location>
        <begin position="19"/>
        <end position="32"/>
    </location>
</feature>
<name>A0A8H6R4L8_9PEZI</name>
<gene>
    <name evidence="3" type="ORF">HII31_13717</name>
</gene>
<dbReference type="AlphaFoldDB" id="A0A8H6R4L8"/>
<dbReference type="EMBL" id="JABCIY010000344">
    <property type="protein sequence ID" value="KAF7185094.1"/>
    <property type="molecule type" value="Genomic_DNA"/>
</dbReference>
<comment type="caution">
    <text evidence="3">The sequence shown here is derived from an EMBL/GenBank/DDBJ whole genome shotgun (WGS) entry which is preliminary data.</text>
</comment>
<accession>A0A8H6R4L8</accession>
<reference evidence="3" key="1">
    <citation type="submission" date="2020-04" db="EMBL/GenBank/DDBJ databases">
        <title>Draft genome resource of the tomato pathogen Pseudocercospora fuligena.</title>
        <authorList>
            <person name="Zaccaron A."/>
        </authorList>
    </citation>
    <scope>NUCLEOTIDE SEQUENCE</scope>
    <source>
        <strain evidence="3">PF001</strain>
    </source>
</reference>
<dbReference type="GO" id="GO:0006508">
    <property type="term" value="P:proteolysis"/>
    <property type="evidence" value="ECO:0007669"/>
    <property type="project" value="InterPro"/>
</dbReference>
<organism evidence="3 4">
    <name type="scientific">Pseudocercospora fuligena</name>
    <dbReference type="NCBI Taxonomy" id="685502"/>
    <lineage>
        <taxon>Eukaryota</taxon>
        <taxon>Fungi</taxon>
        <taxon>Dikarya</taxon>
        <taxon>Ascomycota</taxon>
        <taxon>Pezizomycotina</taxon>
        <taxon>Dothideomycetes</taxon>
        <taxon>Dothideomycetidae</taxon>
        <taxon>Mycosphaerellales</taxon>
        <taxon>Mycosphaerellaceae</taxon>
        <taxon>Pseudocercospora</taxon>
    </lineage>
</organism>
<dbReference type="GO" id="GO:0004197">
    <property type="term" value="F:cysteine-type endopeptidase activity"/>
    <property type="evidence" value="ECO:0007669"/>
    <property type="project" value="InterPro"/>
</dbReference>
<feature type="region of interest" description="Disordered" evidence="1">
    <location>
        <begin position="388"/>
        <end position="449"/>
    </location>
</feature>
<evidence type="ECO:0000256" key="1">
    <source>
        <dbReference type="SAM" id="MobiDB-lite"/>
    </source>
</evidence>
<dbReference type="Pfam" id="PF00656">
    <property type="entry name" value="Peptidase_C14"/>
    <property type="match status" value="1"/>
</dbReference>
<keyword evidence="4" id="KW-1185">Reference proteome</keyword>
<feature type="compositionally biased region" description="Basic and acidic residues" evidence="1">
    <location>
        <begin position="440"/>
        <end position="449"/>
    </location>
</feature>